<accession>A0AAW2YC41</accession>
<gene>
    <name evidence="2" type="ORF">Slati_0229600</name>
</gene>
<evidence type="ECO:0000256" key="1">
    <source>
        <dbReference type="SAM" id="MobiDB-lite"/>
    </source>
</evidence>
<reference evidence="2" key="1">
    <citation type="submission" date="2020-06" db="EMBL/GenBank/DDBJ databases">
        <authorList>
            <person name="Li T."/>
            <person name="Hu X."/>
            <person name="Zhang T."/>
            <person name="Song X."/>
            <person name="Zhang H."/>
            <person name="Dai N."/>
            <person name="Sheng W."/>
            <person name="Hou X."/>
            <person name="Wei L."/>
        </authorList>
    </citation>
    <scope>NUCLEOTIDE SEQUENCE</scope>
    <source>
        <strain evidence="2">KEN1</strain>
        <tissue evidence="2">Leaf</tissue>
    </source>
</reference>
<dbReference type="AlphaFoldDB" id="A0AAW2YC41"/>
<feature type="compositionally biased region" description="Low complexity" evidence="1">
    <location>
        <begin position="88"/>
        <end position="99"/>
    </location>
</feature>
<evidence type="ECO:0000313" key="2">
    <source>
        <dbReference type="EMBL" id="KAL0463420.1"/>
    </source>
</evidence>
<sequence>MVDDTRLKEVMEAQRKKELLLMEERAQRQASEQQIQTQLEGMHQSHAALVEGKWLIQQQLGDIIQQVQSYNKNKSVLGEGYMAHVEKSPSPQHQSQSFQNDSGSMGSQGQGFLIPKIEFPRFDGDGPRSSIRKCTRYFHIVHTIPDDQKVPLALVHFDGKAELWYQGLSKSRGMLTWPQFMQAVYERFNGNDPGTIVGIHKVAAASRHSREVHGKVQRVKITRHDL</sequence>
<evidence type="ECO:0008006" key="3">
    <source>
        <dbReference type="Google" id="ProtNLM"/>
    </source>
</evidence>
<name>A0AAW2YC41_9LAMI</name>
<comment type="caution">
    <text evidence="2">The sequence shown here is derived from an EMBL/GenBank/DDBJ whole genome shotgun (WGS) entry which is preliminary data.</text>
</comment>
<protein>
    <recommendedName>
        <fullName evidence="3">Retrotransposon gag domain-containing protein</fullName>
    </recommendedName>
</protein>
<reference evidence="2" key="2">
    <citation type="journal article" date="2024" name="Plant">
        <title>Genomic evolution and insights into agronomic trait innovations of Sesamum species.</title>
        <authorList>
            <person name="Miao H."/>
            <person name="Wang L."/>
            <person name="Qu L."/>
            <person name="Liu H."/>
            <person name="Sun Y."/>
            <person name="Le M."/>
            <person name="Wang Q."/>
            <person name="Wei S."/>
            <person name="Zheng Y."/>
            <person name="Lin W."/>
            <person name="Duan Y."/>
            <person name="Cao H."/>
            <person name="Xiong S."/>
            <person name="Wang X."/>
            <person name="Wei L."/>
            <person name="Li C."/>
            <person name="Ma Q."/>
            <person name="Ju M."/>
            <person name="Zhao R."/>
            <person name="Li G."/>
            <person name="Mu C."/>
            <person name="Tian Q."/>
            <person name="Mei H."/>
            <person name="Zhang T."/>
            <person name="Gao T."/>
            <person name="Zhang H."/>
        </authorList>
    </citation>
    <scope>NUCLEOTIDE SEQUENCE</scope>
    <source>
        <strain evidence="2">KEN1</strain>
    </source>
</reference>
<proteinExistence type="predicted"/>
<dbReference type="EMBL" id="JACGWN010000001">
    <property type="protein sequence ID" value="KAL0463420.1"/>
    <property type="molecule type" value="Genomic_DNA"/>
</dbReference>
<organism evidence="2">
    <name type="scientific">Sesamum latifolium</name>
    <dbReference type="NCBI Taxonomy" id="2727402"/>
    <lineage>
        <taxon>Eukaryota</taxon>
        <taxon>Viridiplantae</taxon>
        <taxon>Streptophyta</taxon>
        <taxon>Embryophyta</taxon>
        <taxon>Tracheophyta</taxon>
        <taxon>Spermatophyta</taxon>
        <taxon>Magnoliopsida</taxon>
        <taxon>eudicotyledons</taxon>
        <taxon>Gunneridae</taxon>
        <taxon>Pentapetalae</taxon>
        <taxon>asterids</taxon>
        <taxon>lamiids</taxon>
        <taxon>Lamiales</taxon>
        <taxon>Pedaliaceae</taxon>
        <taxon>Sesamum</taxon>
    </lineage>
</organism>
<feature type="region of interest" description="Disordered" evidence="1">
    <location>
        <begin position="85"/>
        <end position="107"/>
    </location>
</feature>